<dbReference type="RefSeq" id="WP_084540402.1">
    <property type="nucleotide sequence ID" value="NZ_FQXS01000002.1"/>
</dbReference>
<feature type="domain" description="HD" evidence="1">
    <location>
        <begin position="25"/>
        <end position="98"/>
    </location>
</feature>
<organism evidence="2 3">
    <name type="scientific">Desulfofustis glycolicus DSM 9705</name>
    <dbReference type="NCBI Taxonomy" id="1121409"/>
    <lineage>
        <taxon>Bacteria</taxon>
        <taxon>Pseudomonadati</taxon>
        <taxon>Thermodesulfobacteriota</taxon>
        <taxon>Desulfobulbia</taxon>
        <taxon>Desulfobulbales</taxon>
        <taxon>Desulfocapsaceae</taxon>
        <taxon>Desulfofustis</taxon>
    </lineage>
</organism>
<dbReference type="SUPFAM" id="SSF109604">
    <property type="entry name" value="HD-domain/PDEase-like"/>
    <property type="match status" value="1"/>
</dbReference>
<reference evidence="2 3" key="1">
    <citation type="submission" date="2016-11" db="EMBL/GenBank/DDBJ databases">
        <authorList>
            <person name="Jaros S."/>
            <person name="Januszkiewicz K."/>
            <person name="Wedrychowicz H."/>
        </authorList>
    </citation>
    <scope>NUCLEOTIDE SEQUENCE [LARGE SCALE GENOMIC DNA]</scope>
    <source>
        <strain evidence="2 3">DSM 9705</strain>
    </source>
</reference>
<dbReference type="NCBIfam" id="TIGR00277">
    <property type="entry name" value="HDIG"/>
    <property type="match status" value="1"/>
</dbReference>
<dbReference type="InterPro" id="IPR006675">
    <property type="entry name" value="HDIG_dom"/>
</dbReference>
<dbReference type="PANTHER" id="PTHR38659:SF1">
    <property type="entry name" value="METAL DEPENDENT PHOSPHOHYDROLASE"/>
    <property type="match status" value="1"/>
</dbReference>
<dbReference type="AlphaFoldDB" id="A0A1M5T401"/>
<dbReference type="Proteomes" id="UP000184139">
    <property type="component" value="Unassembled WGS sequence"/>
</dbReference>
<sequence>MADYGITREEAYKLVCEHLHSPHLVNHSLAAEAVLRAVAEEVGEDIDKWGLAGLLHDLDAESHPDLDTHTTRTVEILNDRGVDPEIVEAIRLHNLQAHPGATRSKPLHYGLAAGETVTGLIVAAALVNPEKKLAAVKPKSVRKRFKEKAFARGADRTIIAECELLGIDVPHFCEMSLTAMQRIADDIGL</sequence>
<protein>
    <submittedName>
        <fullName evidence="2">HDIG domain-containing protein</fullName>
    </submittedName>
</protein>
<accession>A0A1M5T401</accession>
<gene>
    <name evidence="2" type="ORF">SAMN02745124_00589</name>
</gene>
<dbReference type="Gene3D" id="1.10.3210.10">
    <property type="entry name" value="Hypothetical protein af1432"/>
    <property type="match status" value="1"/>
</dbReference>
<evidence type="ECO:0000313" key="2">
    <source>
        <dbReference type="EMBL" id="SHH45455.1"/>
    </source>
</evidence>
<dbReference type="EMBL" id="FQXS01000002">
    <property type="protein sequence ID" value="SHH45455.1"/>
    <property type="molecule type" value="Genomic_DNA"/>
</dbReference>
<dbReference type="PANTHER" id="PTHR38659">
    <property type="entry name" value="METAL-DEPENDENT PHOSPHOHYDROLASE"/>
    <property type="match status" value="1"/>
</dbReference>
<keyword evidence="3" id="KW-1185">Reference proteome</keyword>
<dbReference type="Pfam" id="PF01966">
    <property type="entry name" value="HD"/>
    <property type="match status" value="1"/>
</dbReference>
<evidence type="ECO:0000313" key="3">
    <source>
        <dbReference type="Proteomes" id="UP000184139"/>
    </source>
</evidence>
<name>A0A1M5T401_9BACT</name>
<evidence type="ECO:0000259" key="1">
    <source>
        <dbReference type="Pfam" id="PF01966"/>
    </source>
</evidence>
<proteinExistence type="predicted"/>
<dbReference type="STRING" id="1121409.SAMN02745124_00589"/>
<dbReference type="OrthoDB" id="9801160at2"/>
<dbReference type="InterPro" id="IPR006674">
    <property type="entry name" value="HD_domain"/>
</dbReference>